<feature type="transmembrane region" description="Helical" evidence="1">
    <location>
        <begin position="200"/>
        <end position="216"/>
    </location>
</feature>
<proteinExistence type="predicted"/>
<evidence type="ECO:0000256" key="1">
    <source>
        <dbReference type="SAM" id="Phobius"/>
    </source>
</evidence>
<keyword evidence="1" id="KW-0472">Membrane</keyword>
<comment type="caution">
    <text evidence="2">The sequence shown here is derived from an EMBL/GenBank/DDBJ whole genome shotgun (WGS) entry which is preliminary data.</text>
</comment>
<protein>
    <recommendedName>
        <fullName evidence="4">Tryptophan-rich sensory protein</fullName>
    </recommendedName>
</protein>
<sequence length="256" mass="26834">MPRILALLNLLLPALLPFAGGLARLIGTGHPLWAMQSIRTPVVPAPYAFSIWGPIFALALAWGFWQMLPAQRADPRLARLRGPAAGAFALMLLWMVVAQLTPNGWHLLAIILALLAAALMAFFRSIALPAEGAGWRWIARPLFGLLAGWVSAASIVNLSGAAATEGVTWGGTDPALVAMGLVLLAAWIGSAVLRRSRGDLWYAGALLWALFAVAVANVTLPAVAITAGLGMAMVAVAAWLGRARPRRAQEAGAGGM</sequence>
<reference evidence="2 3" key="1">
    <citation type="submission" date="2021-01" db="EMBL/GenBank/DDBJ databases">
        <title>Belnapia mucosa sp. nov. and Belnapia arida sp. nov., isolated from the Tabernas Desert (Almeria, Spain).</title>
        <authorList>
            <person name="Molina-Menor E."/>
            <person name="Vidal-Verdu A."/>
            <person name="Calonge A."/>
            <person name="Satari L."/>
            <person name="Pereto J."/>
            <person name="Porcar M."/>
        </authorList>
    </citation>
    <scope>NUCLEOTIDE SEQUENCE [LARGE SCALE GENOMIC DNA]</scope>
    <source>
        <strain evidence="2 3">T18</strain>
    </source>
</reference>
<dbReference type="EMBL" id="JAETWB010000001">
    <property type="protein sequence ID" value="MBL6076878.1"/>
    <property type="molecule type" value="Genomic_DNA"/>
</dbReference>
<gene>
    <name evidence="2" type="ORF">JMJ56_02600</name>
</gene>
<evidence type="ECO:0000313" key="3">
    <source>
        <dbReference type="Proteomes" id="UP000660885"/>
    </source>
</evidence>
<keyword evidence="3" id="KW-1185">Reference proteome</keyword>
<name>A0ABS1TWQ7_9PROT</name>
<dbReference type="Proteomes" id="UP000660885">
    <property type="component" value="Unassembled WGS sequence"/>
</dbReference>
<feature type="transmembrane region" description="Helical" evidence="1">
    <location>
        <begin position="143"/>
        <end position="163"/>
    </location>
</feature>
<dbReference type="PANTHER" id="PTHR33802:SF1">
    <property type="entry name" value="XK-RELATED PROTEIN"/>
    <property type="match status" value="1"/>
</dbReference>
<evidence type="ECO:0008006" key="4">
    <source>
        <dbReference type="Google" id="ProtNLM"/>
    </source>
</evidence>
<evidence type="ECO:0000313" key="2">
    <source>
        <dbReference type="EMBL" id="MBL6076878.1"/>
    </source>
</evidence>
<feature type="transmembrane region" description="Helical" evidence="1">
    <location>
        <begin position="47"/>
        <end position="68"/>
    </location>
</feature>
<dbReference type="RefSeq" id="WP_202830035.1">
    <property type="nucleotide sequence ID" value="NZ_JAETWB010000001.1"/>
</dbReference>
<organism evidence="2 3">
    <name type="scientific">Belnapia arida</name>
    <dbReference type="NCBI Taxonomy" id="2804533"/>
    <lineage>
        <taxon>Bacteria</taxon>
        <taxon>Pseudomonadati</taxon>
        <taxon>Pseudomonadota</taxon>
        <taxon>Alphaproteobacteria</taxon>
        <taxon>Acetobacterales</taxon>
        <taxon>Roseomonadaceae</taxon>
        <taxon>Belnapia</taxon>
    </lineage>
</organism>
<keyword evidence="1" id="KW-1133">Transmembrane helix</keyword>
<keyword evidence="1" id="KW-0812">Transmembrane</keyword>
<feature type="transmembrane region" description="Helical" evidence="1">
    <location>
        <begin position="175"/>
        <end position="193"/>
    </location>
</feature>
<dbReference type="PANTHER" id="PTHR33802">
    <property type="entry name" value="SI:CH211-161H7.5-RELATED"/>
    <property type="match status" value="1"/>
</dbReference>
<feature type="transmembrane region" description="Helical" evidence="1">
    <location>
        <begin position="104"/>
        <end position="123"/>
    </location>
</feature>
<feature type="transmembrane region" description="Helical" evidence="1">
    <location>
        <begin position="80"/>
        <end position="98"/>
    </location>
</feature>
<accession>A0ABS1TWQ7</accession>
<feature type="transmembrane region" description="Helical" evidence="1">
    <location>
        <begin position="222"/>
        <end position="240"/>
    </location>
</feature>